<dbReference type="CDD" id="cd05399">
    <property type="entry name" value="NT_Rel-Spo_like"/>
    <property type="match status" value="1"/>
</dbReference>
<dbReference type="SUPFAM" id="SSF81301">
    <property type="entry name" value="Nucleotidyltransferase"/>
    <property type="match status" value="1"/>
</dbReference>
<dbReference type="InterPro" id="IPR007685">
    <property type="entry name" value="RelA_SpoT"/>
</dbReference>
<gene>
    <name evidence="2" type="ORF">EMQ_3033</name>
</gene>
<evidence type="ECO:0000259" key="1">
    <source>
        <dbReference type="SMART" id="SM00954"/>
    </source>
</evidence>
<accession>A0AB33IPH6</accession>
<dbReference type="GO" id="GO:0015969">
    <property type="term" value="P:guanosine tetraphosphate metabolic process"/>
    <property type="evidence" value="ECO:0007669"/>
    <property type="project" value="InterPro"/>
</dbReference>
<name>A0AB33IPH6_ACEAC</name>
<dbReference type="InterPro" id="IPR043519">
    <property type="entry name" value="NT_sf"/>
</dbReference>
<proteinExistence type="predicted"/>
<feature type="domain" description="RelA/SpoT" evidence="1">
    <location>
        <begin position="54"/>
        <end position="187"/>
    </location>
</feature>
<dbReference type="SMART" id="SM00954">
    <property type="entry name" value="RelA_SpoT"/>
    <property type="match status" value="1"/>
</dbReference>
<dbReference type="Proteomes" id="UP000516424">
    <property type="component" value="Chromosome"/>
</dbReference>
<sequence length="448" mass="51929">MERDKFEMTQNNLIALFVTQYRREYDFYYELARLVSQECDALAAENGIRAIVTFRAKSPDRLEGKLHQRDVTKKYQTEEDIRADIVDLSGVRIALYFPGDRAKIAVLLRNAFVIDQEKQFPDKPKATADRFDGYHAEHYRIRLRPESLPEVQRRYGGNLVEIQVASVLMHAWSEVEHDLNYKQLSGKVSQEERSILDGINGIVLAGEVFLERLQAAFEARVSRSGSTFSNRYELAAFLYERLRVSALPESKEEPVMGRLDILFDLLQLAELNSPEKLTTYIQHLDLNTEKQPLADQIIDRVLISRADLYDNYLEMRRTANGRVRTFFSGQDYPSPEIVGSFLHKWIILERFLRGLTQARNLTSKYSVFPTRRLVRKLGLSELFQIQFDVLSRLRTELVHGVNVPEEKTLREADAELNEMLVKLSSLDDKDIREAMQWAQSGEADRRDD</sequence>
<evidence type="ECO:0000313" key="3">
    <source>
        <dbReference type="Proteomes" id="UP000516424"/>
    </source>
</evidence>
<dbReference type="PANTHER" id="PTHR41773:SF1">
    <property type="entry name" value="RELA_SPOT DOMAIN-CONTAINING PROTEIN"/>
    <property type="match status" value="1"/>
</dbReference>
<keyword evidence="3" id="KW-1185">Reference proteome</keyword>
<dbReference type="AlphaFoldDB" id="A0AB33IPH6"/>
<organism evidence="2 3">
    <name type="scientific">Acetobacter aceti NBRC 14818</name>
    <dbReference type="NCBI Taxonomy" id="887700"/>
    <lineage>
        <taxon>Bacteria</taxon>
        <taxon>Pseudomonadati</taxon>
        <taxon>Pseudomonadota</taxon>
        <taxon>Alphaproteobacteria</taxon>
        <taxon>Acetobacterales</taxon>
        <taxon>Acetobacteraceae</taxon>
        <taxon>Acetobacter</taxon>
        <taxon>Acetobacter subgen. Acetobacter</taxon>
    </lineage>
</organism>
<reference evidence="2 3" key="1">
    <citation type="journal article" date="2011" name="Microbiology">
        <title>Transcriptome response to different carbon sources in Acetobacter aceti.</title>
        <authorList>
            <person name="Sakurai K."/>
            <person name="Arai H."/>
            <person name="Ishii M."/>
            <person name="Igarashi Y."/>
        </authorList>
    </citation>
    <scope>NUCLEOTIDE SEQUENCE [LARGE SCALE GENOMIC DNA]</scope>
    <source>
        <strain evidence="2 3">NBRC 14818</strain>
    </source>
</reference>
<dbReference type="EMBL" id="AP023410">
    <property type="protein sequence ID" value="BCK77427.1"/>
    <property type="molecule type" value="Genomic_DNA"/>
</dbReference>
<dbReference type="Gene3D" id="3.30.460.10">
    <property type="entry name" value="Beta Polymerase, domain 2"/>
    <property type="match status" value="1"/>
</dbReference>
<protein>
    <recommendedName>
        <fullName evidence="1">RelA/SpoT domain-containing protein</fullName>
    </recommendedName>
</protein>
<dbReference type="Pfam" id="PF04607">
    <property type="entry name" value="RelA_SpoT"/>
    <property type="match status" value="1"/>
</dbReference>
<evidence type="ECO:0000313" key="2">
    <source>
        <dbReference type="EMBL" id="BCK77427.1"/>
    </source>
</evidence>
<dbReference type="PANTHER" id="PTHR41773">
    <property type="entry name" value="GTP PYROPHOSPHATASE-RELATED"/>
    <property type="match status" value="1"/>
</dbReference>